<reference evidence="5 6" key="1">
    <citation type="submission" date="2011-07" db="EMBL/GenBank/DDBJ databases">
        <authorList>
            <person name="Coyne R."/>
            <person name="Brami D."/>
            <person name="Johnson J."/>
            <person name="Hostetler J."/>
            <person name="Hannick L."/>
            <person name="Clark T."/>
            <person name="Cassidy-Hanley D."/>
            <person name="Inman J."/>
        </authorList>
    </citation>
    <scope>NUCLEOTIDE SEQUENCE [LARGE SCALE GENOMIC DNA]</scope>
    <source>
        <strain evidence="5 6">G5</strain>
    </source>
</reference>
<dbReference type="eggNOG" id="KOG0134">
    <property type="taxonomic scope" value="Eukaryota"/>
</dbReference>
<dbReference type="Gene3D" id="3.20.20.70">
    <property type="entry name" value="Aldolase class I"/>
    <property type="match status" value="1"/>
</dbReference>
<dbReference type="InterPro" id="IPR045247">
    <property type="entry name" value="Oye-like"/>
</dbReference>
<comment type="cofactor">
    <cofactor evidence="1">
        <name>FMN</name>
        <dbReference type="ChEBI" id="CHEBI:58210"/>
    </cofactor>
</comment>
<dbReference type="Proteomes" id="UP000008983">
    <property type="component" value="Unassembled WGS sequence"/>
</dbReference>
<keyword evidence="3" id="KW-0560">Oxidoreductase</keyword>
<dbReference type="SMR" id="G0QTH8"/>
<name>G0QTH8_ICHMU</name>
<dbReference type="GeneID" id="14907615"/>
<feature type="domain" description="NADH:flavin oxidoreductase/NADH oxidase N-terminal" evidence="4">
    <location>
        <begin position="19"/>
        <end position="355"/>
    </location>
</feature>
<gene>
    <name evidence="5" type="ORF">IMG5_108670</name>
</gene>
<organism evidence="5 6">
    <name type="scientific">Ichthyophthirius multifiliis</name>
    <name type="common">White spot disease agent</name>
    <name type="synonym">Ich</name>
    <dbReference type="NCBI Taxonomy" id="5932"/>
    <lineage>
        <taxon>Eukaryota</taxon>
        <taxon>Sar</taxon>
        <taxon>Alveolata</taxon>
        <taxon>Ciliophora</taxon>
        <taxon>Intramacronucleata</taxon>
        <taxon>Oligohymenophorea</taxon>
        <taxon>Hymenostomatida</taxon>
        <taxon>Ophryoglenina</taxon>
        <taxon>Ichthyophthirius</taxon>
    </lineage>
</organism>
<evidence type="ECO:0000256" key="3">
    <source>
        <dbReference type="ARBA" id="ARBA00023002"/>
    </source>
</evidence>
<protein>
    <recommendedName>
        <fullName evidence="4">NADH:flavin oxidoreductase/NADH oxidase N-terminal domain-containing protein</fullName>
    </recommendedName>
</protein>
<evidence type="ECO:0000313" key="5">
    <source>
        <dbReference type="EMBL" id="EGR31474.1"/>
    </source>
</evidence>
<dbReference type="FunFam" id="3.20.20.70:FF:000059">
    <property type="entry name" value="N-ethylmaleimide reductase, FMN-linked"/>
    <property type="match status" value="1"/>
</dbReference>
<dbReference type="InterPro" id="IPR013785">
    <property type="entry name" value="Aldolase_TIM"/>
</dbReference>
<dbReference type="STRING" id="857967.G0QTH8"/>
<dbReference type="GO" id="GO:0010181">
    <property type="term" value="F:FMN binding"/>
    <property type="evidence" value="ECO:0007669"/>
    <property type="project" value="InterPro"/>
</dbReference>
<evidence type="ECO:0000313" key="6">
    <source>
        <dbReference type="Proteomes" id="UP000008983"/>
    </source>
</evidence>
<keyword evidence="6" id="KW-1185">Reference proteome</keyword>
<dbReference type="EMBL" id="GL983857">
    <property type="protein sequence ID" value="EGR31474.1"/>
    <property type="molecule type" value="Genomic_DNA"/>
</dbReference>
<proteinExistence type="inferred from homology"/>
<accession>G0QTH8</accession>
<dbReference type="OMA" id="MMATYYK"/>
<evidence type="ECO:0000256" key="2">
    <source>
        <dbReference type="ARBA" id="ARBA00005979"/>
    </source>
</evidence>
<dbReference type="GO" id="GO:0016628">
    <property type="term" value="F:oxidoreductase activity, acting on the CH-CH group of donors, NAD or NADP as acceptor"/>
    <property type="evidence" value="ECO:0007669"/>
    <property type="project" value="UniProtKB-ARBA"/>
</dbReference>
<dbReference type="GO" id="GO:0005829">
    <property type="term" value="C:cytosol"/>
    <property type="evidence" value="ECO:0007669"/>
    <property type="project" value="UniProtKB-ARBA"/>
</dbReference>
<dbReference type="PANTHER" id="PTHR22893:SF91">
    <property type="entry name" value="NADPH DEHYDROGENASE 2-RELATED"/>
    <property type="match status" value="1"/>
</dbReference>
<dbReference type="InterPro" id="IPR001155">
    <property type="entry name" value="OxRdtase_FMN_N"/>
</dbReference>
<dbReference type="Pfam" id="PF00724">
    <property type="entry name" value="Oxidored_FMN"/>
    <property type="match status" value="1"/>
</dbReference>
<dbReference type="InParanoid" id="G0QTH8"/>
<dbReference type="CDD" id="cd02933">
    <property type="entry name" value="OYE_like_FMN"/>
    <property type="match status" value="1"/>
</dbReference>
<evidence type="ECO:0000259" key="4">
    <source>
        <dbReference type="Pfam" id="PF00724"/>
    </source>
</evidence>
<comment type="similarity">
    <text evidence="2">Belongs to the NADH:flavin oxidoreductase/NADH oxidase family.</text>
</comment>
<dbReference type="PANTHER" id="PTHR22893">
    <property type="entry name" value="NADH OXIDOREDUCTASE-RELATED"/>
    <property type="match status" value="1"/>
</dbReference>
<dbReference type="RefSeq" id="XP_004034960.1">
    <property type="nucleotide sequence ID" value="XM_004034912.1"/>
</dbReference>
<dbReference type="SUPFAM" id="SSF51395">
    <property type="entry name" value="FMN-linked oxidoreductases"/>
    <property type="match status" value="1"/>
</dbReference>
<evidence type="ECO:0000256" key="1">
    <source>
        <dbReference type="ARBA" id="ARBA00001917"/>
    </source>
</evidence>
<sequence>MGCGNSNIVNDGINVKNPLISPYKLVNVPLKNRIVMAAMTRCRANPADGIASDLIAKYYSQRASFGLIFTECSAISPLSNAFPGCACIYNQSHMEGWKKVVKAVHEKNGKIYIQIFHSGRSTMKEQLNGESPIGPSPIAINENHPYFKTPYPVPKEMTVEDIQQVRKEFQNAFKLAKQAGFDGVQIHAANGYLLDEFLRDGSNNRSDQYGGSIENRCRFVLEVLDDAIKILGKDNVGIRFSPTGRYNDMYDSNPLKLMEYMLTQCSNRKIGHIELKRHAPSEKTSEGKELPEKQIPDFFRTLKPFIKNTTYILNESISLEEAKQLIMDNVGDLVSFARYAINNPDLPARIENNWEINQNYDYSTFFTGGEKGYTDWETHQTQ</sequence>
<dbReference type="AlphaFoldDB" id="G0QTH8"/>
<dbReference type="OrthoDB" id="72788at2759"/>